<organism evidence="2 3">
    <name type="scientific">Lophiotrema nucula</name>
    <dbReference type="NCBI Taxonomy" id="690887"/>
    <lineage>
        <taxon>Eukaryota</taxon>
        <taxon>Fungi</taxon>
        <taxon>Dikarya</taxon>
        <taxon>Ascomycota</taxon>
        <taxon>Pezizomycotina</taxon>
        <taxon>Dothideomycetes</taxon>
        <taxon>Pleosporomycetidae</taxon>
        <taxon>Pleosporales</taxon>
        <taxon>Lophiotremataceae</taxon>
        <taxon>Lophiotrema</taxon>
    </lineage>
</organism>
<evidence type="ECO:0000256" key="1">
    <source>
        <dbReference type="SAM" id="MobiDB-lite"/>
    </source>
</evidence>
<gene>
    <name evidence="2" type="ORF">BDV96DRAFT_644715</name>
</gene>
<dbReference type="Proteomes" id="UP000799770">
    <property type="component" value="Unassembled WGS sequence"/>
</dbReference>
<accession>A0A6A5ZCV5</accession>
<sequence>MSSNARKNILPGNTRKHEQNFKAPAYPASQNTGIGGSYSYDNNPQNIGSGTSLPHVSVLDLHTNSTPVTSYAKKQTKYLGEAGAHRPNSDFFIGGLSGRSTPSGPPVSTKTQHIIPPIIGRNRPRPSRFVTTDTSETLQPLRDFPPATLISAWVREPATNEAKIRRKERDPTKHQEYIKIGNQWYCQKRRTLYVRNPTEDGALDTFASYAYGGYGVLNKSDQLREQHMVVKKRGKAYKNWENLTGNRIFSIGSRSLWDPKEGTHFRLNEVIRIIPTMDVERLGRVEREIELDVDKTICWLAIKDYVDKYEDGEIDILENLRDVVKRRIERNGPTPTRVGAATGPVAVNKLRSLRDELCGLDRKRSNEGNVSLAGNVQELAADTESHDKESSQEKRMPLKDLNSRKRKIPDPTDEKHPKKKVKYFEDKENVAPPSALITPRTHQAPDIKRSSQTGLD</sequence>
<name>A0A6A5ZCV5_9PLEO</name>
<reference evidence="2" key="1">
    <citation type="journal article" date="2020" name="Stud. Mycol.">
        <title>101 Dothideomycetes genomes: a test case for predicting lifestyles and emergence of pathogens.</title>
        <authorList>
            <person name="Haridas S."/>
            <person name="Albert R."/>
            <person name="Binder M."/>
            <person name="Bloem J."/>
            <person name="Labutti K."/>
            <person name="Salamov A."/>
            <person name="Andreopoulos B."/>
            <person name="Baker S."/>
            <person name="Barry K."/>
            <person name="Bills G."/>
            <person name="Bluhm B."/>
            <person name="Cannon C."/>
            <person name="Castanera R."/>
            <person name="Culley D."/>
            <person name="Daum C."/>
            <person name="Ezra D."/>
            <person name="Gonzalez J."/>
            <person name="Henrissat B."/>
            <person name="Kuo A."/>
            <person name="Liang C."/>
            <person name="Lipzen A."/>
            <person name="Lutzoni F."/>
            <person name="Magnuson J."/>
            <person name="Mondo S."/>
            <person name="Nolan M."/>
            <person name="Ohm R."/>
            <person name="Pangilinan J."/>
            <person name="Park H.-J."/>
            <person name="Ramirez L."/>
            <person name="Alfaro M."/>
            <person name="Sun H."/>
            <person name="Tritt A."/>
            <person name="Yoshinaga Y."/>
            <person name="Zwiers L.-H."/>
            <person name="Turgeon B."/>
            <person name="Goodwin S."/>
            <person name="Spatafora J."/>
            <person name="Crous P."/>
            <person name="Grigoriev I."/>
        </authorList>
    </citation>
    <scope>NUCLEOTIDE SEQUENCE</scope>
    <source>
        <strain evidence="2">CBS 627.86</strain>
    </source>
</reference>
<feature type="compositionally biased region" description="Polar residues" evidence="1">
    <location>
        <begin position="129"/>
        <end position="138"/>
    </location>
</feature>
<feature type="compositionally biased region" description="Basic and acidic residues" evidence="1">
    <location>
        <begin position="383"/>
        <end position="429"/>
    </location>
</feature>
<dbReference type="EMBL" id="ML977319">
    <property type="protein sequence ID" value="KAF2117292.1"/>
    <property type="molecule type" value="Genomic_DNA"/>
</dbReference>
<feature type="region of interest" description="Disordered" evidence="1">
    <location>
        <begin position="1"/>
        <end position="23"/>
    </location>
</feature>
<feature type="region of interest" description="Disordered" evidence="1">
    <location>
        <begin position="117"/>
        <end position="141"/>
    </location>
</feature>
<evidence type="ECO:0000313" key="2">
    <source>
        <dbReference type="EMBL" id="KAF2117292.1"/>
    </source>
</evidence>
<proteinExistence type="predicted"/>
<feature type="region of interest" description="Disordered" evidence="1">
    <location>
        <begin position="365"/>
        <end position="456"/>
    </location>
</feature>
<keyword evidence="3" id="KW-1185">Reference proteome</keyword>
<protein>
    <submittedName>
        <fullName evidence="2">Uncharacterized protein</fullName>
    </submittedName>
</protein>
<evidence type="ECO:0000313" key="3">
    <source>
        <dbReference type="Proteomes" id="UP000799770"/>
    </source>
</evidence>
<dbReference type="AlphaFoldDB" id="A0A6A5ZCV5"/>